<dbReference type="Pfam" id="PF00557">
    <property type="entry name" value="Peptidase_M24"/>
    <property type="match status" value="1"/>
</dbReference>
<dbReference type="InterPro" id="IPR029149">
    <property type="entry name" value="Creatin/AminoP/Spt16_N"/>
</dbReference>
<keyword evidence="3" id="KW-1185">Reference proteome</keyword>
<proteinExistence type="predicted"/>
<organism evidence="2 3">
    <name type="scientific">Aciditerrimonas ferrireducens</name>
    <dbReference type="NCBI Taxonomy" id="667306"/>
    <lineage>
        <taxon>Bacteria</taxon>
        <taxon>Bacillati</taxon>
        <taxon>Actinomycetota</taxon>
        <taxon>Acidimicrobiia</taxon>
        <taxon>Acidimicrobiales</taxon>
        <taxon>Acidimicrobiaceae</taxon>
        <taxon>Aciditerrimonas</taxon>
    </lineage>
</organism>
<dbReference type="Proteomes" id="UP001589788">
    <property type="component" value="Unassembled WGS sequence"/>
</dbReference>
<sequence length="400" mass="42842">MPSGPPSAGSAGGYPRFSPAERARRWQAFEETLAEAGLAHALVYGAERQGPAVQWLTGWPVTREAVLVWWRGGEPQLLVEHANHLDSARELAQGVEVRWGQGRAVQLGAELLRRAGAAGEPVGVAGPLPARSLSALQAAEGQVRFVDDLVQRLRLRKSPEELAWLRVGAALTDRAVDRWRTGLAAGATEAELLSELEVAAHPLGATTSIHYLALTAMDDPDRAVPAQWPRARRVRPGDLLACEVSVSWWGYPGQLLRTFTVGADPTPTVRRLHELAEQAFAAMAAAARPGVFAGELADAARRVLEPAGVRTVDDLAHGFGGGYLPPVLPGGNRPGRHDAMVIEEGMAIVLQPNVVDPERPLGVQVGELGVVTDEGWRSLHQAPWGLERLEIDAPAPGSHH</sequence>
<reference evidence="2 3" key="1">
    <citation type="submission" date="2024-09" db="EMBL/GenBank/DDBJ databases">
        <authorList>
            <person name="Sun Q."/>
            <person name="Mori K."/>
        </authorList>
    </citation>
    <scope>NUCLEOTIDE SEQUENCE [LARGE SCALE GENOMIC DNA]</scope>
    <source>
        <strain evidence="2 3">JCM 15389</strain>
    </source>
</reference>
<gene>
    <name evidence="2" type="ORF">ACFFRE_05390</name>
</gene>
<comment type="caution">
    <text evidence="2">The sequence shown here is derived from an EMBL/GenBank/DDBJ whole genome shotgun (WGS) entry which is preliminary data.</text>
</comment>
<protein>
    <submittedName>
        <fullName evidence="2">M24 family metallopeptidase</fullName>
    </submittedName>
</protein>
<dbReference type="PANTHER" id="PTHR46112">
    <property type="entry name" value="AMINOPEPTIDASE"/>
    <property type="match status" value="1"/>
</dbReference>
<name>A0ABV6C1L6_9ACTN</name>
<feature type="domain" description="Peptidase M24" evidence="1">
    <location>
        <begin position="165"/>
        <end position="373"/>
    </location>
</feature>
<dbReference type="SUPFAM" id="SSF53092">
    <property type="entry name" value="Creatinase/prolidase N-terminal domain"/>
    <property type="match status" value="1"/>
</dbReference>
<dbReference type="InterPro" id="IPR036005">
    <property type="entry name" value="Creatinase/aminopeptidase-like"/>
</dbReference>
<dbReference type="InterPro" id="IPR000994">
    <property type="entry name" value="Pept_M24"/>
</dbReference>
<dbReference type="InterPro" id="IPR050659">
    <property type="entry name" value="Peptidase_M24B"/>
</dbReference>
<evidence type="ECO:0000313" key="3">
    <source>
        <dbReference type="Proteomes" id="UP001589788"/>
    </source>
</evidence>
<dbReference type="SUPFAM" id="SSF55920">
    <property type="entry name" value="Creatinase/aminopeptidase"/>
    <property type="match status" value="1"/>
</dbReference>
<dbReference type="Gene3D" id="3.40.350.10">
    <property type="entry name" value="Creatinase/prolidase N-terminal domain"/>
    <property type="match status" value="1"/>
</dbReference>
<dbReference type="CDD" id="cd01066">
    <property type="entry name" value="APP_MetAP"/>
    <property type="match status" value="1"/>
</dbReference>
<dbReference type="PANTHER" id="PTHR46112:SF2">
    <property type="entry name" value="XAA-PRO AMINOPEPTIDASE P-RELATED"/>
    <property type="match status" value="1"/>
</dbReference>
<dbReference type="Gene3D" id="3.90.230.10">
    <property type="entry name" value="Creatinase/methionine aminopeptidase superfamily"/>
    <property type="match status" value="1"/>
</dbReference>
<dbReference type="EMBL" id="JBHLYQ010000038">
    <property type="protein sequence ID" value="MFC0081580.1"/>
    <property type="molecule type" value="Genomic_DNA"/>
</dbReference>
<evidence type="ECO:0000313" key="2">
    <source>
        <dbReference type="EMBL" id="MFC0081580.1"/>
    </source>
</evidence>
<evidence type="ECO:0000259" key="1">
    <source>
        <dbReference type="Pfam" id="PF00557"/>
    </source>
</evidence>
<dbReference type="RefSeq" id="WP_377788865.1">
    <property type="nucleotide sequence ID" value="NZ_JBHLYQ010000038.1"/>
</dbReference>
<accession>A0ABV6C1L6</accession>